<dbReference type="RefSeq" id="WP_008955567.1">
    <property type="nucleotide sequence ID" value="NZ_ACIS01000012.1"/>
</dbReference>
<gene>
    <name evidence="1" type="ORF">FuraDRAFT_3548</name>
</gene>
<protein>
    <submittedName>
        <fullName evidence="1">Uncharacterized protein</fullName>
    </submittedName>
</protein>
<accession>B9Z862</accession>
<sequence precursor="true">MRTRMHGQLRTNYASSQWERYTLAGLSMALWSVTAVSATATLANSPFKIYETVRDIQPAINRTVYVIGAKPGDSLAATRGDSLLVLNYGPKTVMPSIEVVSDLSLTTGDATLNLKAGDKVIPEARLHDASGHTFYLVLTDPKTSTFLKKYRYFALAETGEVLDRVFSSSSDGYLTREEVKEASGRFTLNLEEKSGQPRCSMSTVFLGQSEGTLRFKLIRSDASGAVNAEQVRSFAAGVRSVSLPGAQLTITKVDAKSIKVHIDSLPPVDCLAGL</sequence>
<reference evidence="1 2" key="1">
    <citation type="submission" date="2009-02" db="EMBL/GenBank/DDBJ databases">
        <title>Sequencing of the draft genome and assembly of Lutiella nitroferrum 2002.</title>
        <authorList>
            <consortium name="US DOE Joint Genome Institute (JGI-PGF)"/>
            <person name="Lucas S."/>
            <person name="Copeland A."/>
            <person name="Lapidus A."/>
            <person name="Glavina del Rio T."/>
            <person name="Tice H."/>
            <person name="Bruce D."/>
            <person name="Goodwin L."/>
            <person name="Pitluck S."/>
            <person name="Larimer F."/>
            <person name="Land M.L."/>
            <person name="Hauser L."/>
            <person name="Coates J.D."/>
        </authorList>
    </citation>
    <scope>NUCLEOTIDE SEQUENCE [LARGE SCALE GENOMIC DNA]</scope>
    <source>
        <strain evidence="1 2">2002</strain>
    </source>
</reference>
<dbReference type="AlphaFoldDB" id="B9Z862"/>
<name>B9Z862_9NEIS</name>
<comment type="caution">
    <text evidence="1">The sequence shown here is derived from an EMBL/GenBank/DDBJ whole genome shotgun (WGS) entry which is preliminary data.</text>
</comment>
<dbReference type="Proteomes" id="UP000003165">
    <property type="component" value="Unassembled WGS sequence"/>
</dbReference>
<evidence type="ECO:0000313" key="1">
    <source>
        <dbReference type="EMBL" id="EEG06965.1"/>
    </source>
</evidence>
<keyword evidence="2" id="KW-1185">Reference proteome</keyword>
<evidence type="ECO:0000313" key="2">
    <source>
        <dbReference type="Proteomes" id="UP000003165"/>
    </source>
</evidence>
<proteinExistence type="predicted"/>
<dbReference type="eggNOG" id="ENOG5033ZEG">
    <property type="taxonomic scope" value="Bacteria"/>
</dbReference>
<organism evidence="1 2">
    <name type="scientific">Pseudogulbenkiania ferrooxidans 2002</name>
    <dbReference type="NCBI Taxonomy" id="279714"/>
    <lineage>
        <taxon>Bacteria</taxon>
        <taxon>Pseudomonadati</taxon>
        <taxon>Pseudomonadota</taxon>
        <taxon>Betaproteobacteria</taxon>
        <taxon>Neisseriales</taxon>
        <taxon>Chromobacteriaceae</taxon>
        <taxon>Pseudogulbenkiania</taxon>
    </lineage>
</organism>
<dbReference type="EMBL" id="ACIS01000012">
    <property type="protein sequence ID" value="EEG06965.1"/>
    <property type="molecule type" value="Genomic_DNA"/>
</dbReference>